<sequence length="276" mass="30324">MRVLVNGRSSGCVDVRDRGFQYGDGIFTTLRLRAGKAMLLSRHFGRLADACFRLGIRYPGDEALSADLRRLGLEAAEGVVKIQITRGVGGRGYRPVAEGEPTRVVSLHPAPEFPQDYYRSGVSVTLCRTPLGINTALAGVKHTNRLEQVLGRGEWADEFQEGLMCDTEGFLVEGTMSNVFMVKAGRLETPLIDRCGVAGVMRRLVLEIARSRGVEVSERRIRPEELAAADEIFLTNCVIGIWPVARVAETNYPVGEMTTMLSRGLEIHQLYEAVAG</sequence>
<dbReference type="GO" id="GO:0030170">
    <property type="term" value="F:pyridoxal phosphate binding"/>
    <property type="evidence" value="ECO:0007669"/>
    <property type="project" value="InterPro"/>
</dbReference>
<evidence type="ECO:0000256" key="10">
    <source>
        <dbReference type="ARBA" id="ARBA00054027"/>
    </source>
</evidence>
<dbReference type="InterPro" id="IPR050571">
    <property type="entry name" value="Class-IV_PLP-Dep_Aminotrnsfr"/>
</dbReference>
<evidence type="ECO:0000256" key="6">
    <source>
        <dbReference type="ARBA" id="ARBA00023239"/>
    </source>
</evidence>
<dbReference type="InterPro" id="IPR043132">
    <property type="entry name" value="BCAT-like_C"/>
</dbReference>
<dbReference type="Proteomes" id="UP001158598">
    <property type="component" value="Chromosome"/>
</dbReference>
<reference evidence="15" key="1">
    <citation type="submission" date="2023-03" db="EMBL/GenBank/DDBJ databases">
        <authorList>
            <person name="Pearce D."/>
        </authorList>
    </citation>
    <scope>NUCLEOTIDE SEQUENCE</scope>
    <source>
        <strain evidence="15">Mc</strain>
    </source>
</reference>
<dbReference type="PROSITE" id="PS00770">
    <property type="entry name" value="AA_TRANSFER_CLASS_4"/>
    <property type="match status" value="1"/>
</dbReference>
<dbReference type="EMBL" id="OX458332">
    <property type="protein sequence ID" value="CAI8857239.1"/>
    <property type="molecule type" value="Genomic_DNA"/>
</dbReference>
<dbReference type="GO" id="GO:0008153">
    <property type="term" value="P:4-aminobenzoate biosynthetic process"/>
    <property type="evidence" value="ECO:0007669"/>
    <property type="project" value="UniProtKB-UniRule"/>
</dbReference>
<dbReference type="NCBIfam" id="NF004761">
    <property type="entry name" value="PRK06092.1"/>
    <property type="match status" value="1"/>
</dbReference>
<dbReference type="InterPro" id="IPR036038">
    <property type="entry name" value="Aminotransferase-like"/>
</dbReference>
<evidence type="ECO:0000256" key="2">
    <source>
        <dbReference type="ARBA" id="ARBA00009320"/>
    </source>
</evidence>
<dbReference type="FunFam" id="3.20.10.10:FF:000002">
    <property type="entry name" value="D-alanine aminotransferase"/>
    <property type="match status" value="1"/>
</dbReference>
<dbReference type="AlphaFoldDB" id="A0AA35UJF3"/>
<evidence type="ECO:0000256" key="5">
    <source>
        <dbReference type="ARBA" id="ARBA00022909"/>
    </source>
</evidence>
<dbReference type="Pfam" id="PF01063">
    <property type="entry name" value="Aminotran_4"/>
    <property type="match status" value="1"/>
</dbReference>
<dbReference type="PANTHER" id="PTHR42743">
    <property type="entry name" value="AMINO-ACID AMINOTRANSFERASE"/>
    <property type="match status" value="1"/>
</dbReference>
<evidence type="ECO:0000256" key="13">
    <source>
        <dbReference type="RuleBase" id="RU004106"/>
    </source>
</evidence>
<dbReference type="Gene3D" id="3.20.10.10">
    <property type="entry name" value="D-amino Acid Aminotransferase, subunit A, domain 2"/>
    <property type="match status" value="1"/>
</dbReference>
<dbReference type="SUPFAM" id="SSF56752">
    <property type="entry name" value="D-aminoacid aminotransferase-like PLP-dependent enzymes"/>
    <property type="match status" value="1"/>
</dbReference>
<evidence type="ECO:0000256" key="14">
    <source>
        <dbReference type="RuleBase" id="RU004516"/>
    </source>
</evidence>
<dbReference type="InterPro" id="IPR043131">
    <property type="entry name" value="BCAT-like_N"/>
</dbReference>
<dbReference type="CDD" id="cd01559">
    <property type="entry name" value="ADCL_like"/>
    <property type="match status" value="1"/>
</dbReference>
<dbReference type="GO" id="GO:0008696">
    <property type="term" value="F:4-amino-4-deoxychorismate lyase activity"/>
    <property type="evidence" value="ECO:0007669"/>
    <property type="project" value="UniProtKB-UniRule"/>
</dbReference>
<keyword evidence="5" id="KW-0289">Folate biosynthesis</keyword>
<evidence type="ECO:0000313" key="15">
    <source>
        <dbReference type="EMBL" id="CAI8857239.1"/>
    </source>
</evidence>
<dbReference type="EC" id="4.1.3.38" evidence="8 12"/>
<comment type="similarity">
    <text evidence="2 13">Belongs to the class-IV pyridoxal-phosphate-dependent aminotransferase family.</text>
</comment>
<comment type="function">
    <text evidence="10">Involved in the biosynthesis of p-aminobenzoate (PABA), a precursor of tetrahydrofolate. Converts 4-amino-4-deoxychorismate into 4-aminobenzoate (PABA) and pyruvate.</text>
</comment>
<proteinExistence type="inferred from homology"/>
<evidence type="ECO:0000256" key="7">
    <source>
        <dbReference type="ARBA" id="ARBA00035633"/>
    </source>
</evidence>
<dbReference type="InterPro" id="IPR017824">
    <property type="entry name" value="Aminodeoxychorismate_lyase_IV"/>
</dbReference>
<dbReference type="InterPro" id="IPR018300">
    <property type="entry name" value="Aminotrans_IV_CS"/>
</dbReference>
<dbReference type="Gene3D" id="3.30.470.10">
    <property type="match status" value="1"/>
</dbReference>
<protein>
    <recommendedName>
        <fullName evidence="11 12">Aminodeoxychorismate lyase</fullName>
        <ecNumber evidence="8 12">4.1.3.38</ecNumber>
    </recommendedName>
</protein>
<evidence type="ECO:0000256" key="11">
    <source>
        <dbReference type="ARBA" id="ARBA00069174"/>
    </source>
</evidence>
<evidence type="ECO:0000256" key="9">
    <source>
        <dbReference type="ARBA" id="ARBA00049529"/>
    </source>
</evidence>
<evidence type="ECO:0000256" key="4">
    <source>
        <dbReference type="ARBA" id="ARBA00022898"/>
    </source>
</evidence>
<keyword evidence="6 15" id="KW-0456">Lyase</keyword>
<evidence type="ECO:0000256" key="8">
    <source>
        <dbReference type="ARBA" id="ARBA00035676"/>
    </source>
</evidence>
<gene>
    <name evidence="15" type="ORF">MCNOR_2613</name>
</gene>
<dbReference type="InterPro" id="IPR001544">
    <property type="entry name" value="Aminotrans_IV"/>
</dbReference>
<comment type="cofactor">
    <cofactor evidence="1 14">
        <name>pyridoxal 5'-phosphate</name>
        <dbReference type="ChEBI" id="CHEBI:597326"/>
    </cofactor>
</comment>
<dbReference type="PANTHER" id="PTHR42743:SF2">
    <property type="entry name" value="AMINODEOXYCHORISMATE LYASE"/>
    <property type="match status" value="1"/>
</dbReference>
<keyword evidence="4 14" id="KW-0663">Pyridoxal phosphate</keyword>
<accession>A0AA35UJF3</accession>
<evidence type="ECO:0000256" key="3">
    <source>
        <dbReference type="ARBA" id="ARBA00011738"/>
    </source>
</evidence>
<organism evidence="15 16">
    <name type="scientific">Methylococcus capsulatus</name>
    <dbReference type="NCBI Taxonomy" id="414"/>
    <lineage>
        <taxon>Bacteria</taxon>
        <taxon>Pseudomonadati</taxon>
        <taxon>Pseudomonadota</taxon>
        <taxon>Gammaproteobacteria</taxon>
        <taxon>Methylococcales</taxon>
        <taxon>Methylococcaceae</taxon>
        <taxon>Methylococcus</taxon>
    </lineage>
</organism>
<comment type="subunit">
    <text evidence="3">Homodimer.</text>
</comment>
<evidence type="ECO:0000313" key="16">
    <source>
        <dbReference type="Proteomes" id="UP001158598"/>
    </source>
</evidence>
<evidence type="ECO:0000256" key="12">
    <source>
        <dbReference type="NCBIfam" id="TIGR03461"/>
    </source>
</evidence>
<evidence type="ECO:0000256" key="1">
    <source>
        <dbReference type="ARBA" id="ARBA00001933"/>
    </source>
</evidence>
<dbReference type="RefSeq" id="WP_282213298.1">
    <property type="nucleotide sequence ID" value="NZ_OX458332.1"/>
</dbReference>
<name>A0AA35UJF3_METCP</name>
<dbReference type="GO" id="GO:0046656">
    <property type="term" value="P:folic acid biosynthetic process"/>
    <property type="evidence" value="ECO:0007669"/>
    <property type="project" value="UniProtKB-KW"/>
</dbReference>
<comment type="catalytic activity">
    <reaction evidence="9">
        <text>4-amino-4-deoxychorismate = 4-aminobenzoate + pyruvate + H(+)</text>
        <dbReference type="Rhea" id="RHEA:16201"/>
        <dbReference type="ChEBI" id="CHEBI:15361"/>
        <dbReference type="ChEBI" id="CHEBI:15378"/>
        <dbReference type="ChEBI" id="CHEBI:17836"/>
        <dbReference type="ChEBI" id="CHEBI:58406"/>
        <dbReference type="EC" id="4.1.3.38"/>
    </reaction>
</comment>
<dbReference type="NCBIfam" id="TIGR03461">
    <property type="entry name" value="pabC_Proteo"/>
    <property type="match status" value="1"/>
</dbReference>
<dbReference type="GO" id="GO:0005829">
    <property type="term" value="C:cytosol"/>
    <property type="evidence" value="ECO:0007669"/>
    <property type="project" value="TreeGrafter"/>
</dbReference>
<comment type="pathway">
    <text evidence="7">Cofactor biosynthesis; tetrahydrofolate biosynthesis; 4-aminobenzoate from chorismate: step 2/2.</text>
</comment>